<evidence type="ECO:0000256" key="1">
    <source>
        <dbReference type="SAM" id="SignalP"/>
    </source>
</evidence>
<dbReference type="OrthoDB" id="1492101at2"/>
<sequence>MIKNLLLFIAALCAVSLSAQPELVIDYNTGAEDGFECSLCTEQQTARVRTGVVTVATSESTGAEPCLLIEGQFALLKDINPGAEDSGVKFLTSRNGFAYFAAKDPVNGGAVWVSDGSEEGTTVFFDPDPENTTSSITAMEFGTNGALYLTLGTTLYRFFDGAGTQLATSVTLSTDRDNFPGGSITPYNEGIAYVANGSEQFTGGLFYATDTVRRLAFIPGQSSFDQAFAPRAVNGNLVFSLDASLSSPERRSSYVYDADTDTLRRYLNDEGESLFVERWYEISDSLRIGRVQKDIDTDDYYVFNGIDEPVKLFGEGRFALAARQTAPAVRIGDTLMWQTEGGVFSDIAIKITDGTEAGTSTVFASTSAESVTNLLHSGGYVFFVATLSSRRGPLDFYRYELATGELVNYYSTTMLETSSANYSLQLLDVQDSQLYFAGNIDPDLGREIYRIDVGVEVVSVPGLRTAPALDVTLTSENYTVNTPGSGVANVTVLSLDGRLISRGTANVNSATAIDNYSGIRIYVFEFGGKVAIRRVLGR</sequence>
<feature type="signal peptide" evidence="1">
    <location>
        <begin position="1"/>
        <end position="19"/>
    </location>
</feature>
<keyword evidence="3" id="KW-1185">Reference proteome</keyword>
<proteinExistence type="predicted"/>
<name>A0A5C7F7S5_9BACT</name>
<gene>
    <name evidence="2" type="ORF">FUA23_19260</name>
</gene>
<evidence type="ECO:0000313" key="2">
    <source>
        <dbReference type="EMBL" id="TXF86721.1"/>
    </source>
</evidence>
<keyword evidence="1" id="KW-0732">Signal</keyword>
<evidence type="ECO:0000313" key="3">
    <source>
        <dbReference type="Proteomes" id="UP000321907"/>
    </source>
</evidence>
<organism evidence="2 3">
    <name type="scientific">Neolewinella aurantiaca</name>
    <dbReference type="NCBI Taxonomy" id="2602767"/>
    <lineage>
        <taxon>Bacteria</taxon>
        <taxon>Pseudomonadati</taxon>
        <taxon>Bacteroidota</taxon>
        <taxon>Saprospiria</taxon>
        <taxon>Saprospirales</taxon>
        <taxon>Lewinellaceae</taxon>
        <taxon>Neolewinella</taxon>
    </lineage>
</organism>
<dbReference type="EMBL" id="VOXD01000038">
    <property type="protein sequence ID" value="TXF86721.1"/>
    <property type="molecule type" value="Genomic_DNA"/>
</dbReference>
<accession>A0A5C7F7S5</accession>
<protein>
    <submittedName>
        <fullName evidence="2">Uncharacterized protein</fullName>
    </submittedName>
</protein>
<comment type="caution">
    <text evidence="2">The sequence shown here is derived from an EMBL/GenBank/DDBJ whole genome shotgun (WGS) entry which is preliminary data.</text>
</comment>
<dbReference type="Proteomes" id="UP000321907">
    <property type="component" value="Unassembled WGS sequence"/>
</dbReference>
<reference evidence="2 3" key="1">
    <citation type="submission" date="2019-08" db="EMBL/GenBank/DDBJ databases">
        <title>Lewinella sp. strain SSH13 Genome sequencing and assembly.</title>
        <authorList>
            <person name="Kim I."/>
        </authorList>
    </citation>
    <scope>NUCLEOTIDE SEQUENCE [LARGE SCALE GENOMIC DNA]</scope>
    <source>
        <strain evidence="2 3">SSH13</strain>
    </source>
</reference>
<dbReference type="RefSeq" id="WP_147932402.1">
    <property type="nucleotide sequence ID" value="NZ_VOXD01000038.1"/>
</dbReference>
<dbReference type="AlphaFoldDB" id="A0A5C7F7S5"/>
<feature type="chain" id="PRO_5022891701" evidence="1">
    <location>
        <begin position="20"/>
        <end position="538"/>
    </location>
</feature>